<reference evidence="3" key="1">
    <citation type="journal article" date="2019" name="Int. J. Syst. Evol. Microbiol.">
        <title>The Global Catalogue of Microorganisms (GCM) 10K type strain sequencing project: providing services to taxonomists for standard genome sequencing and annotation.</title>
        <authorList>
            <consortium name="The Broad Institute Genomics Platform"/>
            <consortium name="The Broad Institute Genome Sequencing Center for Infectious Disease"/>
            <person name="Wu L."/>
            <person name="Ma J."/>
        </authorList>
    </citation>
    <scope>NUCLEOTIDE SEQUENCE [LARGE SCALE GENOMIC DNA]</scope>
    <source>
        <strain evidence="3">NBRC 106396</strain>
    </source>
</reference>
<dbReference type="PIRSF" id="PIRSF029886">
    <property type="entry name" value="KBAA"/>
    <property type="match status" value="1"/>
</dbReference>
<dbReference type="Proteomes" id="UP001596549">
    <property type="component" value="Unassembled WGS sequence"/>
</dbReference>
<gene>
    <name evidence="2" type="ORF">ACFQPF_13145</name>
</gene>
<feature type="transmembrane region" description="Helical" evidence="1">
    <location>
        <begin position="111"/>
        <end position="131"/>
    </location>
</feature>
<keyword evidence="1" id="KW-1133">Transmembrane helix</keyword>
<feature type="transmembrane region" description="Helical" evidence="1">
    <location>
        <begin position="7"/>
        <end position="27"/>
    </location>
</feature>
<proteinExistence type="predicted"/>
<evidence type="ECO:0000313" key="3">
    <source>
        <dbReference type="Proteomes" id="UP001596549"/>
    </source>
</evidence>
<evidence type="ECO:0000313" key="2">
    <source>
        <dbReference type="EMBL" id="MFC7372617.1"/>
    </source>
</evidence>
<keyword evidence="1" id="KW-0472">Membrane</keyword>
<organism evidence="2 3">
    <name type="scientific">Fictibacillus iocasae</name>
    <dbReference type="NCBI Taxonomy" id="2715437"/>
    <lineage>
        <taxon>Bacteria</taxon>
        <taxon>Bacillati</taxon>
        <taxon>Bacillota</taxon>
        <taxon>Bacilli</taxon>
        <taxon>Bacillales</taxon>
        <taxon>Fictibacillaceae</taxon>
        <taxon>Fictibacillus</taxon>
    </lineage>
</organism>
<keyword evidence="1" id="KW-0812">Transmembrane</keyword>
<feature type="transmembrane region" description="Helical" evidence="1">
    <location>
        <begin position="79"/>
        <end position="99"/>
    </location>
</feature>
<sequence>MNSRNWVFLFTTTLLIGTISAIITGFVLQFPDGGSFKEIGIYIIGLIGFGALFSVFSQMGFFAYLTVHRFGLGIFKSKGLWEAVQLLVIAVVVFDLFYLRYTSFHKEGEALWPYIAIPAALLLYALAIAVIKRNRTNQAAFIPTLFFITVVTTLEWVPVLKQNNPISMWITFVPLILCNTYQILMLHRLNQSQNKTKPSHTGAAARK</sequence>
<feature type="transmembrane region" description="Helical" evidence="1">
    <location>
        <begin position="39"/>
        <end position="67"/>
    </location>
</feature>
<keyword evidence="3" id="KW-1185">Reference proteome</keyword>
<dbReference type="SMART" id="SM01251">
    <property type="entry name" value="KbaA"/>
    <property type="match status" value="1"/>
</dbReference>
<dbReference type="Pfam" id="PF14089">
    <property type="entry name" value="KbaA"/>
    <property type="match status" value="1"/>
</dbReference>
<dbReference type="RefSeq" id="WP_379750198.1">
    <property type="nucleotide sequence ID" value="NZ_JBHTCP010000045.1"/>
</dbReference>
<feature type="transmembrane region" description="Helical" evidence="1">
    <location>
        <begin position="166"/>
        <end position="186"/>
    </location>
</feature>
<feature type="transmembrane region" description="Helical" evidence="1">
    <location>
        <begin position="140"/>
        <end position="160"/>
    </location>
</feature>
<dbReference type="InterPro" id="IPR024164">
    <property type="entry name" value="KinB-signalling_activ"/>
</dbReference>
<comment type="caution">
    <text evidence="2">The sequence shown here is derived from an EMBL/GenBank/DDBJ whole genome shotgun (WGS) entry which is preliminary data.</text>
</comment>
<protein>
    <submittedName>
        <fullName evidence="2">KinB-signaling pathway activation protein</fullName>
    </submittedName>
</protein>
<accession>A0ABW2NPQ5</accession>
<name>A0ABW2NPQ5_9BACL</name>
<evidence type="ECO:0000256" key="1">
    <source>
        <dbReference type="SAM" id="Phobius"/>
    </source>
</evidence>
<dbReference type="EMBL" id="JBHTCP010000045">
    <property type="protein sequence ID" value="MFC7372617.1"/>
    <property type="molecule type" value="Genomic_DNA"/>
</dbReference>